<gene>
    <name evidence="1" type="ORF">H0A36_23040</name>
</gene>
<dbReference type="AlphaFoldDB" id="A0A853I4S0"/>
<keyword evidence="2" id="KW-1185">Reference proteome</keyword>
<organism evidence="1 2">
    <name type="scientific">Spartinivicinus marinus</name>
    <dbReference type="NCBI Taxonomy" id="2994442"/>
    <lineage>
        <taxon>Bacteria</taxon>
        <taxon>Pseudomonadati</taxon>
        <taxon>Pseudomonadota</taxon>
        <taxon>Gammaproteobacteria</taxon>
        <taxon>Oceanospirillales</taxon>
        <taxon>Zooshikellaceae</taxon>
        <taxon>Spartinivicinus</taxon>
    </lineage>
</organism>
<sequence length="101" mass="11322">MSENLSAIFERKNCNIEYLITQLLQDDKFDVAGKLENELISLKLKGKLREDITIEWALLMIGSVVTVARSCLNLRNFELGVAENLTLNCIYSILINDAGSS</sequence>
<evidence type="ECO:0000313" key="2">
    <source>
        <dbReference type="Proteomes" id="UP000569732"/>
    </source>
</evidence>
<dbReference type="RefSeq" id="WP_180570899.1">
    <property type="nucleotide sequence ID" value="NZ_JACCKB010000053.1"/>
</dbReference>
<evidence type="ECO:0000313" key="1">
    <source>
        <dbReference type="EMBL" id="NYZ68900.1"/>
    </source>
</evidence>
<proteinExistence type="predicted"/>
<dbReference type="EMBL" id="JACCKB010000053">
    <property type="protein sequence ID" value="NYZ68900.1"/>
    <property type="molecule type" value="Genomic_DNA"/>
</dbReference>
<comment type="caution">
    <text evidence="1">The sequence shown here is derived from an EMBL/GenBank/DDBJ whole genome shotgun (WGS) entry which is preliminary data.</text>
</comment>
<accession>A0A853I4S0</accession>
<reference evidence="1 2" key="1">
    <citation type="submission" date="2020-07" db="EMBL/GenBank/DDBJ databases">
        <title>Endozoicomonas sp. nov., isolated from sediment.</title>
        <authorList>
            <person name="Gu T."/>
        </authorList>
    </citation>
    <scope>NUCLEOTIDE SEQUENCE [LARGE SCALE GENOMIC DNA]</scope>
    <source>
        <strain evidence="1 2">SM1973</strain>
    </source>
</reference>
<name>A0A853I4S0_9GAMM</name>
<dbReference type="Proteomes" id="UP000569732">
    <property type="component" value="Unassembled WGS sequence"/>
</dbReference>
<protein>
    <submittedName>
        <fullName evidence="1">Uncharacterized protein</fullName>
    </submittedName>
</protein>